<dbReference type="RefSeq" id="XP_001309585.1">
    <property type="nucleotide sequence ID" value="XM_001309584.1"/>
</dbReference>
<accession>A2FEM6</accession>
<keyword evidence="2" id="KW-1185">Reference proteome</keyword>
<evidence type="ECO:0000313" key="2">
    <source>
        <dbReference type="Proteomes" id="UP000001542"/>
    </source>
</evidence>
<gene>
    <name evidence="1" type="ORF">TVAG_023550</name>
</gene>
<organism evidence="1 2">
    <name type="scientific">Trichomonas vaginalis (strain ATCC PRA-98 / G3)</name>
    <dbReference type="NCBI Taxonomy" id="412133"/>
    <lineage>
        <taxon>Eukaryota</taxon>
        <taxon>Metamonada</taxon>
        <taxon>Parabasalia</taxon>
        <taxon>Trichomonadida</taxon>
        <taxon>Trichomonadidae</taxon>
        <taxon>Trichomonas</taxon>
    </lineage>
</organism>
<dbReference type="AlphaFoldDB" id="A2FEM6"/>
<sequence>MEVVMVPDPELPMSSSIEEVDAHPTVIIKSLNDFNFDVFEWGQNNL</sequence>
<proteinExistence type="predicted"/>
<protein>
    <submittedName>
        <fullName evidence="1">Uncharacterized protein</fullName>
    </submittedName>
</protein>
<name>A2FEM6_TRIV3</name>
<dbReference type="VEuPathDB" id="TrichDB:TVAGG3_0849790"/>
<reference evidence="1" key="2">
    <citation type="journal article" date="2007" name="Science">
        <title>Draft genome sequence of the sexually transmitted pathogen Trichomonas vaginalis.</title>
        <authorList>
            <person name="Carlton J.M."/>
            <person name="Hirt R.P."/>
            <person name="Silva J.C."/>
            <person name="Delcher A.L."/>
            <person name="Schatz M."/>
            <person name="Zhao Q."/>
            <person name="Wortman J.R."/>
            <person name="Bidwell S.L."/>
            <person name="Alsmark U.C.M."/>
            <person name="Besteiro S."/>
            <person name="Sicheritz-Ponten T."/>
            <person name="Noel C.J."/>
            <person name="Dacks J.B."/>
            <person name="Foster P.G."/>
            <person name="Simillion C."/>
            <person name="Van de Peer Y."/>
            <person name="Miranda-Saavedra D."/>
            <person name="Barton G.J."/>
            <person name="Westrop G.D."/>
            <person name="Mueller S."/>
            <person name="Dessi D."/>
            <person name="Fiori P.L."/>
            <person name="Ren Q."/>
            <person name="Paulsen I."/>
            <person name="Zhang H."/>
            <person name="Bastida-Corcuera F.D."/>
            <person name="Simoes-Barbosa A."/>
            <person name="Brown M.T."/>
            <person name="Hayes R.D."/>
            <person name="Mukherjee M."/>
            <person name="Okumura C.Y."/>
            <person name="Schneider R."/>
            <person name="Smith A.J."/>
            <person name="Vanacova S."/>
            <person name="Villalvazo M."/>
            <person name="Haas B.J."/>
            <person name="Pertea M."/>
            <person name="Feldblyum T.V."/>
            <person name="Utterback T.R."/>
            <person name="Shu C.L."/>
            <person name="Osoegawa K."/>
            <person name="de Jong P.J."/>
            <person name="Hrdy I."/>
            <person name="Horvathova L."/>
            <person name="Zubacova Z."/>
            <person name="Dolezal P."/>
            <person name="Malik S.B."/>
            <person name="Logsdon J.M. Jr."/>
            <person name="Henze K."/>
            <person name="Gupta A."/>
            <person name="Wang C.C."/>
            <person name="Dunne R.L."/>
            <person name="Upcroft J.A."/>
            <person name="Upcroft P."/>
            <person name="White O."/>
            <person name="Salzberg S.L."/>
            <person name="Tang P."/>
            <person name="Chiu C.-H."/>
            <person name="Lee Y.-S."/>
            <person name="Embley T.M."/>
            <person name="Coombs G.H."/>
            <person name="Mottram J.C."/>
            <person name="Tachezy J."/>
            <person name="Fraser-Liggett C.M."/>
            <person name="Johnson P.J."/>
        </authorList>
    </citation>
    <scope>NUCLEOTIDE SEQUENCE [LARGE SCALE GENOMIC DNA]</scope>
    <source>
        <strain evidence="1">G3</strain>
    </source>
</reference>
<reference evidence="1" key="1">
    <citation type="submission" date="2006-10" db="EMBL/GenBank/DDBJ databases">
        <authorList>
            <person name="Amadeo P."/>
            <person name="Zhao Q."/>
            <person name="Wortman J."/>
            <person name="Fraser-Liggett C."/>
            <person name="Carlton J."/>
        </authorList>
    </citation>
    <scope>NUCLEOTIDE SEQUENCE</scope>
    <source>
        <strain evidence="1">G3</strain>
    </source>
</reference>
<dbReference type="KEGG" id="tva:4754428"/>
<evidence type="ECO:0000313" key="1">
    <source>
        <dbReference type="EMBL" id="EAX96655.1"/>
    </source>
</evidence>
<dbReference type="VEuPathDB" id="TrichDB:TVAG_023550"/>
<dbReference type="Proteomes" id="UP000001542">
    <property type="component" value="Unassembled WGS sequence"/>
</dbReference>
<dbReference type="EMBL" id="DS113749">
    <property type="protein sequence ID" value="EAX96655.1"/>
    <property type="molecule type" value="Genomic_DNA"/>
</dbReference>
<dbReference type="InParanoid" id="A2FEM6"/>
<dbReference type="OrthoDB" id="40579at2759"/>